<feature type="chain" id="PRO_5013360648" evidence="1">
    <location>
        <begin position="24"/>
        <end position="386"/>
    </location>
</feature>
<protein>
    <submittedName>
        <fullName evidence="2">Uncharacterized protein</fullName>
    </submittedName>
</protein>
<evidence type="ECO:0000256" key="1">
    <source>
        <dbReference type="SAM" id="SignalP"/>
    </source>
</evidence>
<proteinExistence type="predicted"/>
<name>A0A1N7Q729_9GAMM</name>
<dbReference type="AlphaFoldDB" id="A0A1N7Q729"/>
<reference evidence="3" key="1">
    <citation type="submission" date="2017-01" db="EMBL/GenBank/DDBJ databases">
        <authorList>
            <person name="Varghese N."/>
            <person name="Submissions S."/>
        </authorList>
    </citation>
    <scope>NUCLEOTIDE SEQUENCE [LARGE SCALE GENOMIC DNA]</scope>
    <source>
        <strain evidence="3">DSM 24913</strain>
    </source>
</reference>
<keyword evidence="1" id="KW-0732">Signal</keyword>
<evidence type="ECO:0000313" key="2">
    <source>
        <dbReference type="EMBL" id="SIT18668.1"/>
    </source>
</evidence>
<feature type="signal peptide" evidence="1">
    <location>
        <begin position="1"/>
        <end position="23"/>
    </location>
</feature>
<sequence length="386" mass="41900">MRLQDVGPVFVMSGLLLSASVCALEPLTDRDLSDVSGQAFITIDTSAYNQGSGKWAGDYEFTKVNLGMELETVFNIDELKLGRFEREAYVDGTVPITDDDRNILYNSDGSAQVYDSDIIIEDFALGRVDNYNDAANAAYVPFMARNPFIELAYKTENGQKRISGIRVGFEKAQGDLSGDLISVTGIVEGEIRGDIQVVYDNNCGGWNALAPNCLLLLASSDKEIYTQVDLLDGATGNGADQLNTTYLKRASWFGVPNGRNFQTDETGLIASLIPTLTNSSDCEVLGTPACFRSTIYQSIYIGDKDTDFETGSASGVFLSVQTESVPWEDLSGVPGSDRVLTDSGAFMNISRYQSGNETKYPLYLTLEEATRGTPRVATCVGRVKGC</sequence>
<accession>A0A1N7Q729</accession>
<dbReference type="RefSeq" id="WP_076517997.1">
    <property type="nucleotide sequence ID" value="NZ_FTOH01000015.1"/>
</dbReference>
<keyword evidence="3" id="KW-1185">Reference proteome</keyword>
<organism evidence="2 3">
    <name type="scientific">Thalassolituus maritimus</name>
    <dbReference type="NCBI Taxonomy" id="484498"/>
    <lineage>
        <taxon>Bacteria</taxon>
        <taxon>Pseudomonadati</taxon>
        <taxon>Pseudomonadota</taxon>
        <taxon>Gammaproteobacteria</taxon>
        <taxon>Oceanospirillales</taxon>
        <taxon>Oceanospirillaceae</taxon>
        <taxon>Thalassolituus</taxon>
    </lineage>
</organism>
<dbReference type="EMBL" id="FTOH01000015">
    <property type="protein sequence ID" value="SIT18668.1"/>
    <property type="molecule type" value="Genomic_DNA"/>
</dbReference>
<evidence type="ECO:0000313" key="3">
    <source>
        <dbReference type="Proteomes" id="UP000185639"/>
    </source>
</evidence>
<dbReference type="Proteomes" id="UP000185639">
    <property type="component" value="Unassembled WGS sequence"/>
</dbReference>
<gene>
    <name evidence="2" type="ORF">SAMN05421686_1152</name>
</gene>